<dbReference type="Pfam" id="PF23414">
    <property type="entry name" value="Beta-prop_EML_2"/>
    <property type="match status" value="1"/>
</dbReference>
<accession>A0ABQ8UN04</accession>
<keyword evidence="7" id="KW-1185">Reference proteome</keyword>
<reference evidence="6" key="1">
    <citation type="journal article" date="2022" name="bioRxiv">
        <title>Genomics of Preaxostyla Flagellates Illuminates Evolutionary Transitions and the Path Towards Mitochondrial Loss.</title>
        <authorList>
            <person name="Novak L.V.F."/>
            <person name="Treitli S.C."/>
            <person name="Pyrih J."/>
            <person name="Halakuc P."/>
            <person name="Pipaliya S.V."/>
            <person name="Vacek V."/>
            <person name="Brzon O."/>
            <person name="Soukal P."/>
            <person name="Eme L."/>
            <person name="Dacks J.B."/>
            <person name="Karnkowska A."/>
            <person name="Elias M."/>
            <person name="Hampl V."/>
        </authorList>
    </citation>
    <scope>NUCLEOTIDE SEQUENCE</scope>
    <source>
        <strain evidence="6">RCP-MX</strain>
    </source>
</reference>
<dbReference type="InterPro" id="IPR050630">
    <property type="entry name" value="WD_repeat_EMAP"/>
</dbReference>
<dbReference type="PANTHER" id="PTHR13720">
    <property type="entry name" value="WD-40 REPEAT PROTEIN"/>
    <property type="match status" value="1"/>
</dbReference>
<feature type="domain" description="EML-like second beta-propeller" evidence="5">
    <location>
        <begin position="395"/>
        <end position="636"/>
    </location>
</feature>
<dbReference type="Gene3D" id="2.130.10.10">
    <property type="entry name" value="YVTN repeat-like/Quinoprotein amine dehydrogenase"/>
    <property type="match status" value="2"/>
</dbReference>
<dbReference type="PROSITE" id="PS50294">
    <property type="entry name" value="WD_REPEATS_REGION"/>
    <property type="match status" value="1"/>
</dbReference>
<evidence type="ECO:0000313" key="7">
    <source>
        <dbReference type="Proteomes" id="UP001141327"/>
    </source>
</evidence>
<keyword evidence="1 3" id="KW-0853">WD repeat</keyword>
<evidence type="ECO:0000256" key="2">
    <source>
        <dbReference type="ARBA" id="ARBA00022737"/>
    </source>
</evidence>
<feature type="repeat" description="WD" evidence="3">
    <location>
        <begin position="388"/>
        <end position="430"/>
    </location>
</feature>
<dbReference type="InterPro" id="IPR055439">
    <property type="entry name" value="Beta-prop_EML_1st"/>
</dbReference>
<sequence length="637" mass="68832">MGCGSSTPAAAQDTEIDENCITREDDVIVAVDPNEEPVLMSSAPAARKPRDLKNHIANRFAKGTLDATIPDGMSGQTFPLEAPTEELQLDYVFGYRGRDSRNNVHHLNPAEIVYPVAGTAVVHNLETGQQRFYLGHDNDIMCLAINPAKNLVATGQESYDPRKAERGAGKAPTVHLWDPATMAPVAVLGREGPHTVGVNVVSFSPDGRYLLSIGYDDNHTLCLWDVASRALRCSMPTGPNKILVVRWDPLHQDNFVAVGVKTVIFGLTFPAALYLADGTPIVGTTTGELYVFRGRNLALVKPVAPAVQVLLPVYDGVLALTSRQLIRFGYAESKLAPTAASRLPLAEGSPRAASLQGTSLVVGTDRNEVLAGLLNGSTQALEQPRLVQQGHSDELWGLEMCPRNPAHALTACDDKTVRRWDIQAHRALDRFPIPGQGRSLSASPDGVHLLDASSGQVLQTIAASARQVAVVKFAPNGQLLAVGTHDGKLALYAAGSWQLVASFDDSRFLRSCSADCELLFWEVAGRAQVTAAATMANTKWASHSCVIAWDVQGIWPADSDRTDINSIDLHPSRPLLAMGDDFRQVELARFPCIDRASAKKTFKGHSEHVTNVRWSRDGSRLVSCGGLDAGLFLWRLQ</sequence>
<dbReference type="InterPro" id="IPR015943">
    <property type="entry name" value="WD40/YVTN_repeat-like_dom_sf"/>
</dbReference>
<dbReference type="EMBL" id="JAPMOS010000012">
    <property type="protein sequence ID" value="KAJ4460558.1"/>
    <property type="molecule type" value="Genomic_DNA"/>
</dbReference>
<evidence type="ECO:0000313" key="6">
    <source>
        <dbReference type="EMBL" id="KAJ4460558.1"/>
    </source>
</evidence>
<dbReference type="InterPro" id="IPR001680">
    <property type="entry name" value="WD40_rpt"/>
</dbReference>
<name>A0ABQ8UN04_9EUKA</name>
<dbReference type="PROSITE" id="PS50082">
    <property type="entry name" value="WD_REPEATS_2"/>
    <property type="match status" value="2"/>
</dbReference>
<feature type="repeat" description="WD" evidence="3">
    <location>
        <begin position="602"/>
        <end position="637"/>
    </location>
</feature>
<evidence type="ECO:0000256" key="3">
    <source>
        <dbReference type="PROSITE-ProRule" id="PRU00221"/>
    </source>
</evidence>
<dbReference type="SMART" id="SM00320">
    <property type="entry name" value="WD40"/>
    <property type="match status" value="5"/>
</dbReference>
<dbReference type="Proteomes" id="UP001141327">
    <property type="component" value="Unassembled WGS sequence"/>
</dbReference>
<dbReference type="InterPro" id="IPR036322">
    <property type="entry name" value="WD40_repeat_dom_sf"/>
</dbReference>
<feature type="domain" description="EML-like first beta-propeller" evidence="4">
    <location>
        <begin position="129"/>
        <end position="265"/>
    </location>
</feature>
<evidence type="ECO:0000259" key="5">
    <source>
        <dbReference type="Pfam" id="PF23414"/>
    </source>
</evidence>
<keyword evidence="2" id="KW-0677">Repeat</keyword>
<comment type="caution">
    <text evidence="6">The sequence shown here is derived from an EMBL/GenBank/DDBJ whole genome shotgun (WGS) entry which is preliminary data.</text>
</comment>
<protein>
    <submittedName>
        <fullName evidence="6">77 kDa echinoderm microtubule-associated protein</fullName>
    </submittedName>
</protein>
<dbReference type="InterPro" id="IPR005108">
    <property type="entry name" value="HELP"/>
</dbReference>
<dbReference type="Pfam" id="PF03451">
    <property type="entry name" value="HELP"/>
    <property type="match status" value="1"/>
</dbReference>
<evidence type="ECO:0000259" key="4">
    <source>
        <dbReference type="Pfam" id="PF23409"/>
    </source>
</evidence>
<gene>
    <name evidence="6" type="ORF">PAPYR_3190</name>
</gene>
<evidence type="ECO:0000256" key="1">
    <source>
        <dbReference type="ARBA" id="ARBA00022574"/>
    </source>
</evidence>
<dbReference type="SUPFAM" id="SSF50978">
    <property type="entry name" value="WD40 repeat-like"/>
    <property type="match status" value="1"/>
</dbReference>
<organism evidence="6 7">
    <name type="scientific">Paratrimastix pyriformis</name>
    <dbReference type="NCBI Taxonomy" id="342808"/>
    <lineage>
        <taxon>Eukaryota</taxon>
        <taxon>Metamonada</taxon>
        <taxon>Preaxostyla</taxon>
        <taxon>Paratrimastigidae</taxon>
        <taxon>Paratrimastix</taxon>
    </lineage>
</organism>
<proteinExistence type="predicted"/>
<dbReference type="PANTHER" id="PTHR13720:SF33">
    <property type="entry name" value="HELP DOMAIN-CONTAINING PROTEIN"/>
    <property type="match status" value="1"/>
</dbReference>
<dbReference type="InterPro" id="IPR055442">
    <property type="entry name" value="Beta-prop_EML-like_2nd"/>
</dbReference>
<dbReference type="Pfam" id="PF23409">
    <property type="entry name" value="Beta-prop_EML"/>
    <property type="match status" value="1"/>
</dbReference>